<proteinExistence type="predicted"/>
<dbReference type="AlphaFoldDB" id="A0A3E1Y392"/>
<evidence type="ECO:0000313" key="1">
    <source>
        <dbReference type="EMBL" id="RFS19132.1"/>
    </source>
</evidence>
<protein>
    <submittedName>
        <fullName evidence="1">Uncharacterized protein</fullName>
    </submittedName>
</protein>
<reference evidence="1 2" key="1">
    <citation type="submission" date="2018-07" db="EMBL/GenBank/DDBJ databases">
        <title>Chitinophaga K2CV101002-2 sp. nov., isolated from a monsoon evergreen broad-leaved forest soil.</title>
        <authorList>
            <person name="Lv Y."/>
        </authorList>
    </citation>
    <scope>NUCLEOTIDE SEQUENCE [LARGE SCALE GENOMIC DNA]</scope>
    <source>
        <strain evidence="1 2">GDMCC 1.1288</strain>
    </source>
</reference>
<dbReference type="EMBL" id="QPMM01000016">
    <property type="protein sequence ID" value="RFS19132.1"/>
    <property type="molecule type" value="Genomic_DNA"/>
</dbReference>
<accession>A0A3E1Y392</accession>
<gene>
    <name evidence="1" type="ORF">DVR12_25335</name>
</gene>
<name>A0A3E1Y392_9BACT</name>
<evidence type="ECO:0000313" key="2">
    <source>
        <dbReference type="Proteomes" id="UP000260644"/>
    </source>
</evidence>
<dbReference type="Proteomes" id="UP000260644">
    <property type="component" value="Unassembled WGS sequence"/>
</dbReference>
<organism evidence="1 2">
    <name type="scientific">Chitinophaga silvatica</name>
    <dbReference type="NCBI Taxonomy" id="2282649"/>
    <lineage>
        <taxon>Bacteria</taxon>
        <taxon>Pseudomonadati</taxon>
        <taxon>Bacteroidota</taxon>
        <taxon>Chitinophagia</taxon>
        <taxon>Chitinophagales</taxon>
        <taxon>Chitinophagaceae</taxon>
        <taxon>Chitinophaga</taxon>
    </lineage>
</organism>
<sequence length="117" mass="13394">MYGTFLLLKYRNLKGADQKVKWQVELKRADLKKVSPQHLVRIINTAIDKMDLPEEGKIDLPITTTRIAQQTDTLTNIIEKGSTGRIRRKAITLKKKNAKTARAARLLKNVKNLKQKT</sequence>
<keyword evidence="2" id="KW-1185">Reference proteome</keyword>
<comment type="caution">
    <text evidence="1">The sequence shown here is derived from an EMBL/GenBank/DDBJ whole genome shotgun (WGS) entry which is preliminary data.</text>
</comment>